<evidence type="ECO:0000313" key="3">
    <source>
        <dbReference type="Proteomes" id="UP001164929"/>
    </source>
</evidence>
<reference evidence="1" key="1">
    <citation type="journal article" date="2023" name="Mol. Ecol. Resour.">
        <title>Chromosome-level genome assembly of a triploid poplar Populus alba 'Berolinensis'.</title>
        <authorList>
            <person name="Chen S."/>
            <person name="Yu Y."/>
            <person name="Wang X."/>
            <person name="Wang S."/>
            <person name="Zhang T."/>
            <person name="Zhou Y."/>
            <person name="He R."/>
            <person name="Meng N."/>
            <person name="Wang Y."/>
            <person name="Liu W."/>
            <person name="Liu Z."/>
            <person name="Liu J."/>
            <person name="Guo Q."/>
            <person name="Huang H."/>
            <person name="Sederoff R.R."/>
            <person name="Wang G."/>
            <person name="Qu G."/>
            <person name="Chen S."/>
        </authorList>
    </citation>
    <scope>NUCLEOTIDE SEQUENCE</scope>
    <source>
        <strain evidence="1">SC-2020</strain>
    </source>
</reference>
<keyword evidence="3" id="KW-1185">Reference proteome</keyword>
<name>A0AAD6LVK4_9ROSI</name>
<organism evidence="1 3">
    <name type="scientific">Populus alba x Populus x berolinensis</name>
    <dbReference type="NCBI Taxonomy" id="444605"/>
    <lineage>
        <taxon>Eukaryota</taxon>
        <taxon>Viridiplantae</taxon>
        <taxon>Streptophyta</taxon>
        <taxon>Embryophyta</taxon>
        <taxon>Tracheophyta</taxon>
        <taxon>Spermatophyta</taxon>
        <taxon>Magnoliopsida</taxon>
        <taxon>eudicotyledons</taxon>
        <taxon>Gunneridae</taxon>
        <taxon>Pentapetalae</taxon>
        <taxon>rosids</taxon>
        <taxon>fabids</taxon>
        <taxon>Malpighiales</taxon>
        <taxon>Salicaceae</taxon>
        <taxon>Saliceae</taxon>
        <taxon>Populus</taxon>
    </lineage>
</organism>
<sequence length="35" mass="4238">MKHVSVLETLIHRWICQMTVKVTTPRKRLNMYVPK</sequence>
<comment type="caution">
    <text evidence="1">The sequence shown here is derived from an EMBL/GenBank/DDBJ whole genome shotgun (WGS) entry which is preliminary data.</text>
</comment>
<dbReference type="EMBL" id="JAQIZT010000014">
    <property type="protein sequence ID" value="KAJ6972587.1"/>
    <property type="molecule type" value="Genomic_DNA"/>
</dbReference>
<protein>
    <submittedName>
        <fullName evidence="1">Uncharacterized protein</fullName>
    </submittedName>
</protein>
<proteinExistence type="predicted"/>
<evidence type="ECO:0000313" key="2">
    <source>
        <dbReference type="EMBL" id="KAJ6972591.1"/>
    </source>
</evidence>
<dbReference type="AlphaFoldDB" id="A0AAD6LVK4"/>
<accession>A0AAD6LVK4</accession>
<evidence type="ECO:0000313" key="1">
    <source>
        <dbReference type="EMBL" id="KAJ6972587.1"/>
    </source>
</evidence>
<dbReference type="EMBL" id="JAQIZT010000014">
    <property type="protein sequence ID" value="KAJ6972591.1"/>
    <property type="molecule type" value="Genomic_DNA"/>
</dbReference>
<dbReference type="Proteomes" id="UP001164929">
    <property type="component" value="Chromosome 14"/>
</dbReference>
<gene>
    <name evidence="1" type="ORF">NC653_033017</name>
    <name evidence="2" type="ORF">NC653_033020</name>
</gene>